<name>A0ACB8K624_CITSI</name>
<accession>A0ACB8K624</accession>
<keyword evidence="2" id="KW-1185">Reference proteome</keyword>
<reference evidence="2" key="1">
    <citation type="journal article" date="2023" name="Hortic. Res.">
        <title>A chromosome-level phased genome enabling allele-level studies in sweet orange: a case study on citrus Huanglongbing tolerance.</title>
        <authorList>
            <person name="Wu B."/>
            <person name="Yu Q."/>
            <person name="Deng Z."/>
            <person name="Duan Y."/>
            <person name="Luo F."/>
            <person name="Gmitter F. Jr."/>
        </authorList>
    </citation>
    <scope>NUCLEOTIDE SEQUENCE [LARGE SCALE GENOMIC DNA]</scope>
    <source>
        <strain evidence="2">cv. Valencia</strain>
    </source>
</reference>
<dbReference type="Proteomes" id="UP000829398">
    <property type="component" value="Chromosome 5"/>
</dbReference>
<evidence type="ECO:0000313" key="2">
    <source>
        <dbReference type="Proteomes" id="UP000829398"/>
    </source>
</evidence>
<sequence length="1172" mass="133269">MADSEVLAAMKALQTQFEGQTIAIHQTLQPYMSTVDSRLEDLRSQIQGSSSVLAASSGSAHRSSLVAEGHSGHTDLSSVFRIEEFFDFHETPEHLRLRIVVFHMERRAAAWYQWMKANKLITTWKDFIISLKHRFGASMYDDPQGTLSKLTQTTTVAEFQFAFEDLMNKVTGISEPLLISFFIIGLRTDIHRELMFFRPTSLMEAFALSKAYEARSEEAKMSSRLWTKWPPPLATTMTIPSVDKIPPPSHVPVPNNITNSFPVASATQQHPKQTNLPALLPIPNLLYSANHRCRSKFLILMGTDDDAKEDTTELAMAEPFEEMVTADISSLNALAGQVNTRSLRLIGEGYVFTLDLFVLPIEGPDVVLGIQWLQRLGRVSHEYAAMTMDFYWDWTSVSLRGNVTNSPSLITFNQFQALMHSTAIQNLFEFQQLHSDQDGGSGDLELPVSLPSPISHLLHKFHNLFHPPTGLPPHRFINHRIHLLPNTNPVNVRPYRYSHFQKTEMKKLIREMLEQGIIKPSHNPFSSPMLLVKKKDGTYRFCVDYRALNAVTIKDKFPIPTIDELLDELGGATIFSKLDLRAGYHQIRVHDRDTYKTSFRTHEGHYEFLVMPFSLTNAPFTFQATMNQIFVAFLRKFVIVFFYDILVYSSSLADHVSHLEQVLSCLHSHCFFIKLSKCFFCQETVEYFGHLVSAGAVRADPQKIATMVNWPPPTSLKQLRGFLGLTGYYRRFIKGYASIAAPFTDLLCRDAFNWTPTATTAFEALKQAMVAAPVLRLPNFELDFIIETDASNVASTYIKELHAIVEAVHKWRQYLLGRFFIIRTDHKSIKELLQQVIQTPDQHVYIRKLLGYHFKIEYKPGRANQAADALSRVHENEPVAAPKRYSAYLPLVSGPNFDLLETLRLDNTTCPDLVLLHKRLAAGELSHDFSVHDRLLFFRHRYYISSQSSLKSILLHEFHATLWAGHTGIKRTLVRLVSTFYWYKMRTNVEKYIAACLTCQQIKHSTQAPARLLQPLPIPSLVWDEVTMDFITGLPPSRGLTTMLVVVDRLTKSAHFGALSSQFSAVTAVDIFANIVTDGQSEVVNRRLEQYLRAFTQEKPQSWVSLLCWAEFSYNSSYHSGLKMTPFQALYGRIPPTIPVYSKGSTSIQALDDALTERDALLRSLKENLRQA</sequence>
<organism evidence="1 2">
    <name type="scientific">Citrus sinensis</name>
    <name type="common">Sweet orange</name>
    <name type="synonym">Citrus aurantium var. sinensis</name>
    <dbReference type="NCBI Taxonomy" id="2711"/>
    <lineage>
        <taxon>Eukaryota</taxon>
        <taxon>Viridiplantae</taxon>
        <taxon>Streptophyta</taxon>
        <taxon>Embryophyta</taxon>
        <taxon>Tracheophyta</taxon>
        <taxon>Spermatophyta</taxon>
        <taxon>Magnoliopsida</taxon>
        <taxon>eudicotyledons</taxon>
        <taxon>Gunneridae</taxon>
        <taxon>Pentapetalae</taxon>
        <taxon>rosids</taxon>
        <taxon>malvids</taxon>
        <taxon>Sapindales</taxon>
        <taxon>Rutaceae</taxon>
        <taxon>Aurantioideae</taxon>
        <taxon>Citrus</taxon>
    </lineage>
</organism>
<evidence type="ECO:0000313" key="1">
    <source>
        <dbReference type="EMBL" id="KAH9750130.1"/>
    </source>
</evidence>
<dbReference type="EMBL" id="CM039174">
    <property type="protein sequence ID" value="KAH9750130.1"/>
    <property type="molecule type" value="Genomic_DNA"/>
</dbReference>
<gene>
    <name evidence="1" type="ORF">KPL71_013754</name>
</gene>
<comment type="caution">
    <text evidence="1">The sequence shown here is derived from an EMBL/GenBank/DDBJ whole genome shotgun (WGS) entry which is preliminary data.</text>
</comment>
<protein>
    <submittedName>
        <fullName evidence="1">Uncharacterized protein</fullName>
    </submittedName>
</protein>
<proteinExistence type="predicted"/>